<dbReference type="GO" id="GO:0009103">
    <property type="term" value="P:lipopolysaccharide biosynthetic process"/>
    <property type="evidence" value="ECO:0007669"/>
    <property type="project" value="TreeGrafter"/>
</dbReference>
<feature type="domain" description="Methyltransferase type 11" evidence="4">
    <location>
        <begin position="482"/>
        <end position="589"/>
    </location>
</feature>
<accession>A0A917C001</accession>
<keyword evidence="1" id="KW-0808">Transferase</keyword>
<evidence type="ECO:0000313" key="6">
    <source>
        <dbReference type="Proteomes" id="UP000606044"/>
    </source>
</evidence>
<reference evidence="5" key="1">
    <citation type="journal article" date="2014" name="Int. J. Syst. Evol. Microbiol.">
        <title>Complete genome sequence of Corynebacterium casei LMG S-19264T (=DSM 44701T), isolated from a smear-ripened cheese.</title>
        <authorList>
            <consortium name="US DOE Joint Genome Institute (JGI-PGF)"/>
            <person name="Walter F."/>
            <person name="Albersmeier A."/>
            <person name="Kalinowski J."/>
            <person name="Ruckert C."/>
        </authorList>
    </citation>
    <scope>NUCLEOTIDE SEQUENCE</scope>
    <source>
        <strain evidence="5">CCM 7897</strain>
    </source>
</reference>
<evidence type="ECO:0000259" key="4">
    <source>
        <dbReference type="Pfam" id="PF08241"/>
    </source>
</evidence>
<evidence type="ECO:0000256" key="2">
    <source>
        <dbReference type="SAM" id="MobiDB-lite"/>
    </source>
</evidence>
<evidence type="ECO:0008006" key="7">
    <source>
        <dbReference type="Google" id="ProtNLM"/>
    </source>
</evidence>
<dbReference type="Gene3D" id="3.40.50.2000">
    <property type="entry name" value="Glycogen Phosphorylase B"/>
    <property type="match status" value="1"/>
</dbReference>
<dbReference type="InterPro" id="IPR013216">
    <property type="entry name" value="Methyltransf_11"/>
</dbReference>
<feature type="domain" description="Glycosyl transferase family 1" evidence="3">
    <location>
        <begin position="175"/>
        <end position="320"/>
    </location>
</feature>
<dbReference type="EMBL" id="BMCT01000003">
    <property type="protein sequence ID" value="GGF63762.1"/>
    <property type="molecule type" value="Genomic_DNA"/>
</dbReference>
<dbReference type="RefSeq" id="WP_188578894.1">
    <property type="nucleotide sequence ID" value="NZ_BMCT01000003.1"/>
</dbReference>
<dbReference type="InterPro" id="IPR001296">
    <property type="entry name" value="Glyco_trans_1"/>
</dbReference>
<evidence type="ECO:0000256" key="1">
    <source>
        <dbReference type="ARBA" id="ARBA00022679"/>
    </source>
</evidence>
<protein>
    <recommendedName>
        <fullName evidence="7">Glycosyltransferase</fullName>
    </recommendedName>
</protein>
<dbReference type="Proteomes" id="UP000606044">
    <property type="component" value="Unassembled WGS sequence"/>
</dbReference>
<dbReference type="GO" id="GO:0008757">
    <property type="term" value="F:S-adenosylmethionine-dependent methyltransferase activity"/>
    <property type="evidence" value="ECO:0007669"/>
    <property type="project" value="InterPro"/>
</dbReference>
<dbReference type="InterPro" id="IPR029063">
    <property type="entry name" value="SAM-dependent_MTases_sf"/>
</dbReference>
<organism evidence="5 6">
    <name type="scientific">Azorhizobium oxalatiphilum</name>
    <dbReference type="NCBI Taxonomy" id="980631"/>
    <lineage>
        <taxon>Bacteria</taxon>
        <taxon>Pseudomonadati</taxon>
        <taxon>Pseudomonadota</taxon>
        <taxon>Alphaproteobacteria</taxon>
        <taxon>Hyphomicrobiales</taxon>
        <taxon>Xanthobacteraceae</taxon>
        <taxon>Azorhizobium</taxon>
    </lineage>
</organism>
<dbReference type="PANTHER" id="PTHR46401">
    <property type="entry name" value="GLYCOSYLTRANSFERASE WBBK-RELATED"/>
    <property type="match status" value="1"/>
</dbReference>
<keyword evidence="6" id="KW-1185">Reference proteome</keyword>
<dbReference type="SUPFAM" id="SSF53335">
    <property type="entry name" value="S-adenosyl-L-methionine-dependent methyltransferases"/>
    <property type="match status" value="1"/>
</dbReference>
<proteinExistence type="predicted"/>
<dbReference type="GO" id="GO:0016757">
    <property type="term" value="F:glycosyltransferase activity"/>
    <property type="evidence" value="ECO:0007669"/>
    <property type="project" value="InterPro"/>
</dbReference>
<dbReference type="AlphaFoldDB" id="A0A917C001"/>
<feature type="region of interest" description="Disordered" evidence="2">
    <location>
        <begin position="386"/>
        <end position="407"/>
    </location>
</feature>
<sequence length="677" mass="75404">MKKKIVLVASVIVKYDAISNIVRNLHTYFKSFENFEVTLITGWCDYSDMRAVILGDAAAMLRHPAFLQADVIIYNFGIYHPLFDACLVGNGHAIQICYFQNITPAEFLPPQHLPVIKKSFTQVHNFRHADRLWAASEYNASTLVELGMDEARIDLMPNAVDDPPLGDLAGKINRPLHLVFVGRAVTSKGLLDAIEAFSQVHRRFPAAILTVASNASQSDPAYLARCRAMISERGLERAVVFELSPDNPRLHALYERAHILLLPTYHEGFCVPVVEALRAGAIPVGYAAGNMPYVVDGLGRLVPPGDTAALSAALLEIAEDLDGLAAGGAIRLDRMQVGLAEFDRFTKQHVAHFMTSRLKKMVVSNVRRLLSERAGAEPIGELVPIEPQAAPPAPAGPDGSGSQLQPLRPEVEVVPDDLMRERSRPSLNRLPDISDWEPGNTLTDIMRSMHQPICIHRKAWEYAICIQGLRQLGVVHENAVALSVGAGSEPPLYYFTNHIKKMVATDLYDNAYHEGTPAMLADPDSFAPFPYRKDRLEVLRMGGDKLDFPDRTFDFIFTLSSIEHFGSREIQRRSVDEMARVLKPGGVACIITEMILSDGSDKEYFRLEEIRDIFLSHPKLQLVGGELDLSISQSHVDYPVDLTGTKFLNKSAHIVLRRDGMRWTSLSMFLQRRADRR</sequence>
<dbReference type="CDD" id="cd03801">
    <property type="entry name" value="GT4_PimA-like"/>
    <property type="match status" value="1"/>
</dbReference>
<gene>
    <name evidence="5" type="ORF">GCM10007301_24440</name>
</gene>
<reference evidence="5" key="2">
    <citation type="submission" date="2020-09" db="EMBL/GenBank/DDBJ databases">
        <authorList>
            <person name="Sun Q."/>
            <person name="Sedlacek I."/>
        </authorList>
    </citation>
    <scope>NUCLEOTIDE SEQUENCE</scope>
    <source>
        <strain evidence="5">CCM 7897</strain>
    </source>
</reference>
<dbReference type="SUPFAM" id="SSF53756">
    <property type="entry name" value="UDP-Glycosyltransferase/glycogen phosphorylase"/>
    <property type="match status" value="1"/>
</dbReference>
<dbReference type="PANTHER" id="PTHR46401:SF2">
    <property type="entry name" value="GLYCOSYLTRANSFERASE WBBK-RELATED"/>
    <property type="match status" value="1"/>
</dbReference>
<dbReference type="Pfam" id="PF08241">
    <property type="entry name" value="Methyltransf_11"/>
    <property type="match status" value="1"/>
</dbReference>
<comment type="caution">
    <text evidence="5">The sequence shown here is derived from an EMBL/GenBank/DDBJ whole genome shotgun (WGS) entry which is preliminary data.</text>
</comment>
<evidence type="ECO:0000259" key="3">
    <source>
        <dbReference type="Pfam" id="PF00534"/>
    </source>
</evidence>
<evidence type="ECO:0000313" key="5">
    <source>
        <dbReference type="EMBL" id="GGF63762.1"/>
    </source>
</evidence>
<dbReference type="Gene3D" id="3.40.50.150">
    <property type="entry name" value="Vaccinia Virus protein VP39"/>
    <property type="match status" value="1"/>
</dbReference>
<name>A0A917C001_9HYPH</name>
<dbReference type="Pfam" id="PF00534">
    <property type="entry name" value="Glycos_transf_1"/>
    <property type="match status" value="1"/>
</dbReference>